<keyword evidence="2" id="KW-1133">Transmembrane helix</keyword>
<protein>
    <recommendedName>
        <fullName evidence="3">CHK kinase-like domain-containing protein</fullName>
    </recommendedName>
</protein>
<dbReference type="InterPro" id="IPR007484">
    <property type="entry name" value="Peptidase_M28"/>
</dbReference>
<dbReference type="InterPro" id="IPR012877">
    <property type="entry name" value="Dhs-27"/>
</dbReference>
<organism evidence="4 5">
    <name type="scientific">Mesorhabditis spiculigera</name>
    <dbReference type="NCBI Taxonomy" id="96644"/>
    <lineage>
        <taxon>Eukaryota</taxon>
        <taxon>Metazoa</taxon>
        <taxon>Ecdysozoa</taxon>
        <taxon>Nematoda</taxon>
        <taxon>Chromadorea</taxon>
        <taxon>Rhabditida</taxon>
        <taxon>Rhabditina</taxon>
        <taxon>Rhabditomorpha</taxon>
        <taxon>Rhabditoidea</taxon>
        <taxon>Rhabditidae</taxon>
        <taxon>Mesorhabditinae</taxon>
        <taxon>Mesorhabditis</taxon>
    </lineage>
</organism>
<dbReference type="InterPro" id="IPR036757">
    <property type="entry name" value="TFR-like_dimer_dom_sf"/>
</dbReference>
<accession>A0AA36CN83</accession>
<dbReference type="Pfam" id="PF07914">
    <property type="entry name" value="DUF1679"/>
    <property type="match status" value="1"/>
</dbReference>
<dbReference type="PANTHER" id="PTHR10404:SF77">
    <property type="entry name" value="GLUTAMATE CARBOXYPEPTIDASE 2 HOMOLOG"/>
    <property type="match status" value="1"/>
</dbReference>
<dbReference type="EMBL" id="CATQJA010002592">
    <property type="protein sequence ID" value="CAJ0572206.1"/>
    <property type="molecule type" value="Genomic_DNA"/>
</dbReference>
<dbReference type="Gene3D" id="1.20.930.40">
    <property type="entry name" value="Transferrin receptor-like, dimerisation domain"/>
    <property type="match status" value="1"/>
</dbReference>
<evidence type="ECO:0000256" key="1">
    <source>
        <dbReference type="ARBA" id="ARBA00005634"/>
    </source>
</evidence>
<dbReference type="Pfam" id="PF04389">
    <property type="entry name" value="Peptidase_M28"/>
    <property type="match status" value="1"/>
</dbReference>
<dbReference type="Pfam" id="PF02225">
    <property type="entry name" value="PA"/>
    <property type="match status" value="1"/>
</dbReference>
<dbReference type="Proteomes" id="UP001177023">
    <property type="component" value="Unassembled WGS sequence"/>
</dbReference>
<feature type="transmembrane region" description="Helical" evidence="2">
    <location>
        <begin position="348"/>
        <end position="364"/>
    </location>
</feature>
<dbReference type="Gene3D" id="3.50.30.30">
    <property type="match status" value="1"/>
</dbReference>
<dbReference type="InterPro" id="IPR015897">
    <property type="entry name" value="CHK_kinase-like"/>
</dbReference>
<dbReference type="SUPFAM" id="SSF53187">
    <property type="entry name" value="Zn-dependent exopeptidases"/>
    <property type="match status" value="1"/>
</dbReference>
<dbReference type="CDD" id="cd02121">
    <property type="entry name" value="PA_GCPII_like"/>
    <property type="match status" value="1"/>
</dbReference>
<dbReference type="InterPro" id="IPR011009">
    <property type="entry name" value="Kinase-like_dom_sf"/>
</dbReference>
<evidence type="ECO:0000313" key="4">
    <source>
        <dbReference type="EMBL" id="CAJ0572206.1"/>
    </source>
</evidence>
<proteinExistence type="inferred from homology"/>
<dbReference type="Pfam" id="PF04253">
    <property type="entry name" value="TFR_dimer"/>
    <property type="match status" value="1"/>
</dbReference>
<comment type="caution">
    <text evidence="4">The sequence shown here is derived from an EMBL/GenBank/DDBJ whole genome shotgun (WGS) entry which is preliminary data.</text>
</comment>
<keyword evidence="2" id="KW-0472">Membrane</keyword>
<feature type="transmembrane region" description="Helical" evidence="2">
    <location>
        <begin position="384"/>
        <end position="406"/>
    </location>
</feature>
<dbReference type="FunFam" id="3.40.630.10:FF:000101">
    <property type="entry name" value="N-acetylated alpha-linked acidic dipeptidase like 1"/>
    <property type="match status" value="1"/>
</dbReference>
<reference evidence="4" key="1">
    <citation type="submission" date="2023-06" db="EMBL/GenBank/DDBJ databases">
        <authorList>
            <person name="Delattre M."/>
        </authorList>
    </citation>
    <scope>NUCLEOTIDE SEQUENCE</scope>
    <source>
        <strain evidence="4">AF72</strain>
    </source>
</reference>
<dbReference type="InterPro" id="IPR039373">
    <property type="entry name" value="Peptidase_M28B"/>
</dbReference>
<evidence type="ECO:0000256" key="2">
    <source>
        <dbReference type="SAM" id="Phobius"/>
    </source>
</evidence>
<dbReference type="PANTHER" id="PTHR10404">
    <property type="entry name" value="N-ACETYLATED-ALPHA-LINKED ACIDIC DIPEPTIDASE"/>
    <property type="match status" value="1"/>
</dbReference>
<dbReference type="CDD" id="cd08022">
    <property type="entry name" value="M28_PSMA_like"/>
    <property type="match status" value="1"/>
</dbReference>
<feature type="non-terminal residue" evidence="4">
    <location>
        <position position="1317"/>
    </location>
</feature>
<dbReference type="InterPro" id="IPR046450">
    <property type="entry name" value="PA_dom_sf"/>
</dbReference>
<evidence type="ECO:0000259" key="3">
    <source>
        <dbReference type="SMART" id="SM00587"/>
    </source>
</evidence>
<dbReference type="FunFam" id="3.50.30.30:FF:000033">
    <property type="entry name" value="Glutamate carboxypeptidase 2 homolog"/>
    <property type="match status" value="1"/>
</dbReference>
<dbReference type="SUPFAM" id="SSF56112">
    <property type="entry name" value="Protein kinase-like (PK-like)"/>
    <property type="match status" value="1"/>
</dbReference>
<dbReference type="InterPro" id="IPR007365">
    <property type="entry name" value="TFR-like_dimer_dom"/>
</dbReference>
<keyword evidence="2" id="KW-0812">Transmembrane</keyword>
<dbReference type="Gene3D" id="3.90.1200.10">
    <property type="match status" value="1"/>
</dbReference>
<dbReference type="SMART" id="SM00587">
    <property type="entry name" value="CHK"/>
    <property type="match status" value="1"/>
</dbReference>
<comment type="similarity">
    <text evidence="1">Belongs to the peptidase M28 family. M28B subfamily.</text>
</comment>
<keyword evidence="5" id="KW-1185">Reference proteome</keyword>
<name>A0AA36CN83_9BILA</name>
<sequence>MVAHSDPDAIVETLITWDMVEQDAKRQYKTTAKTGPKRSAVHLGDQNGYVSKCALVTFDWTEEQDRLPQEGVMKIVFRDKIQKLSDMANGAYDNAADQARTLNDTELQFYKEMSELDEKPDIPLPRFVCGRQYGIDGLPAGYLIVEKVNDFHNIHIYQDLEEVSALAGLEVMSNMAAYSLEYPENAQKLAENRTFETHFGDFSTSWKVERGIDNMGKRFPDKAEQLQELKKVSKYFATIETLVETMLQNTKLPMLVHGDLWPGNILWRKEENGDYLVKLVVDWQIAHIGNPCEDLVRFLSKGLGGKEYATRRDFYLEAFYNGVVRQVQGKQLLPWKSLAEFIAEYERIFPLVFLVWFPPFIQLVSDEQIMGTAPYRDRVGGKMLFWTAGGFAFMLFVIVLLFNSLARDSCPHFAPRPVPEEEHLIPFEDVQDEIDEDNIKKYLRLFTKTPHMAGTKNQKELANTVEDLWKKFGVEDVRQVEYEVLLTYPKWEKPNKLYIKSGRKTVYQTSGIAPALIEKEQDDKFGGYQFLAWSAVGNASGQVVFCNRGFIADFEKLEELGYSVKGKIALIRYGQLYRGDKVYNAQKYGAIGVLLYSDPADVAKEGTKPENLYPHKIWMPENDVQRGMIGHHMNGDPLTPLYPAKPGIYKSKTIEQLKKSANVPSIPALPIPYAAAYEILARMSGPKVPRGWRGGLDVSYRVGSKMKDDTVVTFEVDAIFETRTIQNVIGYIKGREDPDRYVILGNHFDAWAYGSMDPNSGTAILAELIRALTKTVKETGWRPARTIMFANWDAEEYGLIGSTEFVEEYGQQLQDRTVVYLNMDCLVGNLTLDVASVPSLYNAIVETAKAVENPNEQERKLGRKTVFDSWNFYAKSRVDPNIPKIAIPGGGTDHQSFLHFLGIPTVDFTFENPYTGYPLYHTMYETAYVNENLLDNDDFAVHKATAEIWAQLALRFADSRILPINATQIPWILLQSQIPDIEKEIRKVGNEKALPDTYEQIEFLKKACRSLIYASDKFYAQVADTKKGLTRWNDHLMTVERCFYNPIANPETPDNRHILYSINPENRYYARTFGQVRDSLTRHLKTNGTTVEDLDREMAQGFTTVQHAKGLPRPVDGNEPKNRAMENVVALISEDFECGDPKCHKRFKAKTPASTLIEHILSRHYSKLPLLCRVCGQVFPIYDKSHFGQRAACKSQPYSTFDADDYHKLVAVAKMCCPSATISNRIMDGLWLKYIEPGIEGKVIPKLASNWVYWTQECERTPGLQHKSIVFPEEPTPIVMTPPAEELLKFFEEARDPENRPIEIINVFYTDSTDSDS</sequence>
<feature type="domain" description="CHK kinase-like" evidence="3">
    <location>
        <begin position="143"/>
        <end position="329"/>
    </location>
</feature>
<dbReference type="SUPFAM" id="SSF52025">
    <property type="entry name" value="PA domain"/>
    <property type="match status" value="1"/>
</dbReference>
<dbReference type="SUPFAM" id="SSF47672">
    <property type="entry name" value="Transferrin receptor-like dimerisation domain"/>
    <property type="match status" value="1"/>
</dbReference>
<evidence type="ECO:0000313" key="5">
    <source>
        <dbReference type="Proteomes" id="UP001177023"/>
    </source>
</evidence>
<gene>
    <name evidence="4" type="ORF">MSPICULIGERA_LOCUS10598</name>
</gene>
<dbReference type="Gene3D" id="3.40.630.10">
    <property type="entry name" value="Zn peptidases"/>
    <property type="match status" value="1"/>
</dbReference>
<dbReference type="GO" id="GO:0004180">
    <property type="term" value="F:carboxypeptidase activity"/>
    <property type="evidence" value="ECO:0007669"/>
    <property type="project" value="TreeGrafter"/>
</dbReference>
<dbReference type="InterPro" id="IPR003137">
    <property type="entry name" value="PA_domain"/>
</dbReference>